<feature type="region of interest" description="Disordered" evidence="1">
    <location>
        <begin position="1"/>
        <end position="26"/>
    </location>
</feature>
<comment type="caution">
    <text evidence="2">The sequence shown here is derived from an EMBL/GenBank/DDBJ whole genome shotgun (WGS) entry which is preliminary data.</text>
</comment>
<sequence>MEEGEERPNSREGARSPPPVPPEHQQDYWADEDRIRSLLTLCYDDGVFPTDLDPGEMTVRGREASFTLNTSLDEIKVKWLKERTVSVIFKENARFLPKKIKDDTIRAYEDGWILGSTTFPTETRRGRVKVEGPNPVLYVAKSREVAAYMIDEGGADITVRNETYKILFKPWMTRAEFRELRRLEDDRTFWVIAVQIPLDDMSFIYAQIEKAIDTILLAHPPDVDPARPTLVNAKFDVDPDARGNMKDKL</sequence>
<gene>
    <name evidence="2" type="ORF">CBR_g50832</name>
</gene>
<evidence type="ECO:0000313" key="2">
    <source>
        <dbReference type="EMBL" id="GBG90486.1"/>
    </source>
</evidence>
<evidence type="ECO:0000256" key="1">
    <source>
        <dbReference type="SAM" id="MobiDB-lite"/>
    </source>
</evidence>
<proteinExistence type="predicted"/>
<feature type="compositionally biased region" description="Basic and acidic residues" evidence="1">
    <location>
        <begin position="1"/>
        <end position="14"/>
    </location>
</feature>
<accession>A0A388M7I5</accession>
<protein>
    <submittedName>
        <fullName evidence="2">Uncharacterized protein</fullName>
    </submittedName>
</protein>
<dbReference type="EMBL" id="BFEA01000815">
    <property type="protein sequence ID" value="GBG90486.1"/>
    <property type="molecule type" value="Genomic_DNA"/>
</dbReference>
<evidence type="ECO:0000313" key="3">
    <source>
        <dbReference type="Proteomes" id="UP000265515"/>
    </source>
</evidence>
<keyword evidence="3" id="KW-1185">Reference proteome</keyword>
<dbReference type="Gramene" id="GBG90486">
    <property type="protein sequence ID" value="GBG90486"/>
    <property type="gene ID" value="CBR_g50832"/>
</dbReference>
<reference evidence="2 3" key="1">
    <citation type="journal article" date="2018" name="Cell">
        <title>The Chara Genome: Secondary Complexity and Implications for Plant Terrestrialization.</title>
        <authorList>
            <person name="Nishiyama T."/>
            <person name="Sakayama H."/>
            <person name="Vries J.D."/>
            <person name="Buschmann H."/>
            <person name="Saint-Marcoux D."/>
            <person name="Ullrich K.K."/>
            <person name="Haas F.B."/>
            <person name="Vanderstraeten L."/>
            <person name="Becker D."/>
            <person name="Lang D."/>
            <person name="Vosolsobe S."/>
            <person name="Rombauts S."/>
            <person name="Wilhelmsson P.K.I."/>
            <person name="Janitza P."/>
            <person name="Kern R."/>
            <person name="Heyl A."/>
            <person name="Rumpler F."/>
            <person name="Villalobos L.I.A.C."/>
            <person name="Clay J.M."/>
            <person name="Skokan R."/>
            <person name="Toyoda A."/>
            <person name="Suzuki Y."/>
            <person name="Kagoshima H."/>
            <person name="Schijlen E."/>
            <person name="Tajeshwar N."/>
            <person name="Catarino B."/>
            <person name="Hetherington A.J."/>
            <person name="Saltykova A."/>
            <person name="Bonnot C."/>
            <person name="Breuninger H."/>
            <person name="Symeonidi A."/>
            <person name="Radhakrishnan G.V."/>
            <person name="Van Nieuwerburgh F."/>
            <person name="Deforce D."/>
            <person name="Chang C."/>
            <person name="Karol K.G."/>
            <person name="Hedrich R."/>
            <person name="Ulvskov P."/>
            <person name="Glockner G."/>
            <person name="Delwiche C.F."/>
            <person name="Petrasek J."/>
            <person name="Van de Peer Y."/>
            <person name="Friml J."/>
            <person name="Beilby M."/>
            <person name="Dolan L."/>
            <person name="Kohara Y."/>
            <person name="Sugano S."/>
            <person name="Fujiyama A."/>
            <person name="Delaux P.-M."/>
            <person name="Quint M."/>
            <person name="TheiBen G."/>
            <person name="Hagemann M."/>
            <person name="Harholt J."/>
            <person name="Dunand C."/>
            <person name="Zachgo S."/>
            <person name="Langdale J."/>
            <person name="Maumus F."/>
            <person name="Straeten D.V.D."/>
            <person name="Gould S.B."/>
            <person name="Rensing S.A."/>
        </authorList>
    </citation>
    <scope>NUCLEOTIDE SEQUENCE [LARGE SCALE GENOMIC DNA]</scope>
    <source>
        <strain evidence="2 3">S276</strain>
    </source>
</reference>
<dbReference type="AlphaFoldDB" id="A0A388M7I5"/>
<organism evidence="2 3">
    <name type="scientific">Chara braunii</name>
    <name type="common">Braun's stonewort</name>
    <dbReference type="NCBI Taxonomy" id="69332"/>
    <lineage>
        <taxon>Eukaryota</taxon>
        <taxon>Viridiplantae</taxon>
        <taxon>Streptophyta</taxon>
        <taxon>Charophyceae</taxon>
        <taxon>Charales</taxon>
        <taxon>Characeae</taxon>
        <taxon>Chara</taxon>
    </lineage>
</organism>
<name>A0A388M7I5_CHABU</name>
<dbReference type="Proteomes" id="UP000265515">
    <property type="component" value="Unassembled WGS sequence"/>
</dbReference>